<evidence type="ECO:0000313" key="4">
    <source>
        <dbReference type="Proteomes" id="UP000321577"/>
    </source>
</evidence>
<keyword evidence="2" id="KW-0472">Membrane</keyword>
<proteinExistence type="predicted"/>
<sequence>MSHGAPTQPVPAAPALPAWEQFLDKNFKKLLFIFLAAIVVIFVYGLTRHFSNAAAEKAGAAFASAKTVEDLDLVIANHKGSSAAGNAMLRKAELLWEDNKKSTSVEVLQDFVKTQTSHPLLGQALLGLGTKLEALDKRGEAKPVFERVVNEFGKTELAALAELRLGDIAWAEGKEDEAKKIYEGLPTKFAAISADNPFLPEGEARLEWISAKLPTKEVDGPPKPKVEAPAAPVPGAPQIKLNSGNGGALAPTIMPSAAGDANAPVINLQPAGAPKLPTPPPAAAPSIQVTPAPAPSPAPAAPTPAPAPKIEMKTGDEAPAPAPAAPATPAPTPAPAQAPAPAAAPSPAPAPAPATPEAPAKPPGS</sequence>
<feature type="compositionally biased region" description="Basic and acidic residues" evidence="1">
    <location>
        <begin position="215"/>
        <end position="226"/>
    </location>
</feature>
<keyword evidence="4" id="KW-1185">Reference proteome</keyword>
<evidence type="ECO:0000313" key="3">
    <source>
        <dbReference type="EMBL" id="GEP42858.1"/>
    </source>
</evidence>
<reference evidence="3 4" key="1">
    <citation type="submission" date="2019-07" db="EMBL/GenBank/DDBJ databases">
        <title>Whole genome shotgun sequence of Brevifollis gellanilyticus NBRC 108608.</title>
        <authorList>
            <person name="Hosoyama A."/>
            <person name="Uohara A."/>
            <person name="Ohji S."/>
            <person name="Ichikawa N."/>
        </authorList>
    </citation>
    <scope>NUCLEOTIDE SEQUENCE [LARGE SCALE GENOMIC DNA]</scope>
    <source>
        <strain evidence="3 4">NBRC 108608</strain>
    </source>
</reference>
<dbReference type="AlphaFoldDB" id="A0A512M7Z4"/>
<protein>
    <recommendedName>
        <fullName evidence="5">Tetratricopeptide repeat-like domain-containing protein</fullName>
    </recommendedName>
</protein>
<keyword evidence="2" id="KW-1133">Transmembrane helix</keyword>
<feature type="transmembrane region" description="Helical" evidence="2">
    <location>
        <begin position="30"/>
        <end position="47"/>
    </location>
</feature>
<evidence type="ECO:0008006" key="5">
    <source>
        <dbReference type="Google" id="ProtNLM"/>
    </source>
</evidence>
<name>A0A512M7Z4_9BACT</name>
<dbReference type="PRINTS" id="PR01217">
    <property type="entry name" value="PRICHEXTENSN"/>
</dbReference>
<dbReference type="EMBL" id="BKAG01000012">
    <property type="protein sequence ID" value="GEP42858.1"/>
    <property type="molecule type" value="Genomic_DNA"/>
</dbReference>
<feature type="region of interest" description="Disordered" evidence="1">
    <location>
        <begin position="265"/>
        <end position="365"/>
    </location>
</feature>
<evidence type="ECO:0000256" key="2">
    <source>
        <dbReference type="SAM" id="Phobius"/>
    </source>
</evidence>
<evidence type="ECO:0000256" key="1">
    <source>
        <dbReference type="SAM" id="MobiDB-lite"/>
    </source>
</evidence>
<dbReference type="InterPro" id="IPR011990">
    <property type="entry name" value="TPR-like_helical_dom_sf"/>
</dbReference>
<gene>
    <name evidence="3" type="ORF">BGE01nite_21490</name>
</gene>
<dbReference type="RefSeq" id="WP_176601358.1">
    <property type="nucleotide sequence ID" value="NZ_BKAG01000012.1"/>
</dbReference>
<keyword evidence="2" id="KW-0812">Transmembrane</keyword>
<accession>A0A512M7Z4</accession>
<dbReference type="SUPFAM" id="SSF48452">
    <property type="entry name" value="TPR-like"/>
    <property type="match status" value="1"/>
</dbReference>
<dbReference type="Proteomes" id="UP000321577">
    <property type="component" value="Unassembled WGS sequence"/>
</dbReference>
<feature type="compositionally biased region" description="Pro residues" evidence="1">
    <location>
        <begin position="320"/>
        <end position="365"/>
    </location>
</feature>
<feature type="compositionally biased region" description="Pro residues" evidence="1">
    <location>
        <begin position="292"/>
        <end position="307"/>
    </location>
</feature>
<organism evidence="3 4">
    <name type="scientific">Brevifollis gellanilyticus</name>
    <dbReference type="NCBI Taxonomy" id="748831"/>
    <lineage>
        <taxon>Bacteria</taxon>
        <taxon>Pseudomonadati</taxon>
        <taxon>Verrucomicrobiota</taxon>
        <taxon>Verrucomicrobiia</taxon>
        <taxon>Verrucomicrobiales</taxon>
        <taxon>Verrucomicrobiaceae</taxon>
    </lineage>
</organism>
<dbReference type="Gene3D" id="1.25.40.10">
    <property type="entry name" value="Tetratricopeptide repeat domain"/>
    <property type="match status" value="2"/>
</dbReference>
<feature type="region of interest" description="Disordered" evidence="1">
    <location>
        <begin position="215"/>
        <end position="244"/>
    </location>
</feature>
<comment type="caution">
    <text evidence="3">The sequence shown here is derived from an EMBL/GenBank/DDBJ whole genome shotgun (WGS) entry which is preliminary data.</text>
</comment>